<evidence type="ECO:0008006" key="3">
    <source>
        <dbReference type="Google" id="ProtNLM"/>
    </source>
</evidence>
<dbReference type="EMBL" id="CAAHFG010000001">
    <property type="protein sequence ID" value="VGO12483.1"/>
    <property type="molecule type" value="Genomic_DNA"/>
</dbReference>
<name>A0A6C2TY06_PONDE</name>
<evidence type="ECO:0000313" key="1">
    <source>
        <dbReference type="EMBL" id="VGO12483.1"/>
    </source>
</evidence>
<dbReference type="Gene3D" id="2.130.10.10">
    <property type="entry name" value="YVTN repeat-like/Quinoprotein amine dehydrogenase"/>
    <property type="match status" value="1"/>
</dbReference>
<reference evidence="1 2" key="1">
    <citation type="submission" date="2019-04" db="EMBL/GenBank/DDBJ databases">
        <authorList>
            <person name="Van Vliet M D."/>
        </authorList>
    </citation>
    <scope>NUCLEOTIDE SEQUENCE [LARGE SCALE GENOMIC DNA]</scope>
    <source>
        <strain evidence="1 2">F1</strain>
    </source>
</reference>
<evidence type="ECO:0000313" key="2">
    <source>
        <dbReference type="Proteomes" id="UP000366872"/>
    </source>
</evidence>
<proteinExistence type="predicted"/>
<dbReference type="InterPro" id="IPR015943">
    <property type="entry name" value="WD40/YVTN_repeat-like_dom_sf"/>
</dbReference>
<dbReference type="PROSITE" id="PS51257">
    <property type="entry name" value="PROKAR_LIPOPROTEIN"/>
    <property type="match status" value="1"/>
</dbReference>
<sequence>MDGDTEKMDAMKTFMGLVAVSVFAVAGCKTTEPCGCSGLCKLGGELVKPSAPIVLPDEWNSPDGMTLGKDGNIYLSINNVGDQSHPAKVGIIDSNDEVRVFTDLPVHPETGKVSPLGMVFGSDGHLYVADNQTFVSDQPGLSRLLRVNIQDGKPVGTDVVVAGLQMANGLSAHGDYIVVNDTSIDKTYPLTSGTYRFTLEELNGGPVEVEGLGDPHLIVTLKTRNKEHQIGANGVAYAANGDLFVCNFGDAEIWKATFAKSGEVACWALFSKGKQQGLACVDGLQIDEFGKLWTADFLGNAIACICPKSGKVKIVAKNEPGTGEDGSMDAPSECIRRGNKVYAANIDLSYGPNETDGFHSISVFELP</sequence>
<keyword evidence="2" id="KW-1185">Reference proteome</keyword>
<dbReference type="InterPro" id="IPR011042">
    <property type="entry name" value="6-blade_b-propeller_TolB-like"/>
</dbReference>
<gene>
    <name evidence="1" type="ORF">PDESU_01036</name>
</gene>
<accession>A0A6C2TY06</accession>
<protein>
    <recommendedName>
        <fullName evidence="3">SMP-30/Gluconolactonase/LRE-like region domain-containing protein</fullName>
    </recommendedName>
</protein>
<dbReference type="Gene3D" id="2.120.10.30">
    <property type="entry name" value="TolB, C-terminal domain"/>
    <property type="match status" value="1"/>
</dbReference>
<dbReference type="Proteomes" id="UP000366872">
    <property type="component" value="Unassembled WGS sequence"/>
</dbReference>
<organism evidence="1 2">
    <name type="scientific">Pontiella desulfatans</name>
    <dbReference type="NCBI Taxonomy" id="2750659"/>
    <lineage>
        <taxon>Bacteria</taxon>
        <taxon>Pseudomonadati</taxon>
        <taxon>Kiritimatiellota</taxon>
        <taxon>Kiritimatiellia</taxon>
        <taxon>Kiritimatiellales</taxon>
        <taxon>Pontiellaceae</taxon>
        <taxon>Pontiella</taxon>
    </lineage>
</organism>
<dbReference type="AlphaFoldDB" id="A0A6C2TY06"/>
<dbReference type="SUPFAM" id="SSF63829">
    <property type="entry name" value="Calcium-dependent phosphotriesterase"/>
    <property type="match status" value="1"/>
</dbReference>